<name>A0A0C3AY88_SERVB</name>
<feature type="region of interest" description="Disordered" evidence="2">
    <location>
        <begin position="940"/>
        <end position="1018"/>
    </location>
</feature>
<feature type="compositionally biased region" description="Basic and acidic residues" evidence="2">
    <location>
        <begin position="410"/>
        <end position="419"/>
    </location>
</feature>
<dbReference type="AlphaFoldDB" id="A0A0C3AY88"/>
<feature type="compositionally biased region" description="Polar residues" evidence="2">
    <location>
        <begin position="796"/>
        <end position="807"/>
    </location>
</feature>
<proteinExistence type="predicted"/>
<evidence type="ECO:0000313" key="3">
    <source>
        <dbReference type="EMBL" id="KIM29505.1"/>
    </source>
</evidence>
<feature type="compositionally biased region" description="Polar residues" evidence="2">
    <location>
        <begin position="1052"/>
        <end position="1066"/>
    </location>
</feature>
<feature type="compositionally biased region" description="Low complexity" evidence="2">
    <location>
        <begin position="436"/>
        <end position="449"/>
    </location>
</feature>
<reference evidence="4" key="2">
    <citation type="submission" date="2015-01" db="EMBL/GenBank/DDBJ databases">
        <title>Evolutionary Origins and Diversification of the Mycorrhizal Mutualists.</title>
        <authorList>
            <consortium name="DOE Joint Genome Institute"/>
            <consortium name="Mycorrhizal Genomics Consortium"/>
            <person name="Kohler A."/>
            <person name="Kuo A."/>
            <person name="Nagy L.G."/>
            <person name="Floudas D."/>
            <person name="Copeland A."/>
            <person name="Barry K.W."/>
            <person name="Cichocki N."/>
            <person name="Veneault-Fourrey C."/>
            <person name="LaButti K."/>
            <person name="Lindquist E.A."/>
            <person name="Lipzen A."/>
            <person name="Lundell T."/>
            <person name="Morin E."/>
            <person name="Murat C."/>
            <person name="Riley R."/>
            <person name="Ohm R."/>
            <person name="Sun H."/>
            <person name="Tunlid A."/>
            <person name="Henrissat B."/>
            <person name="Grigoriev I.V."/>
            <person name="Hibbett D.S."/>
            <person name="Martin F."/>
        </authorList>
    </citation>
    <scope>NUCLEOTIDE SEQUENCE [LARGE SCALE GENOMIC DNA]</scope>
    <source>
        <strain evidence="4">MAFF 305830</strain>
    </source>
</reference>
<feature type="region of interest" description="Disordered" evidence="2">
    <location>
        <begin position="1042"/>
        <end position="1066"/>
    </location>
</feature>
<feature type="region of interest" description="Disordered" evidence="2">
    <location>
        <begin position="735"/>
        <end position="824"/>
    </location>
</feature>
<dbReference type="Proteomes" id="UP000054097">
    <property type="component" value="Unassembled WGS sequence"/>
</dbReference>
<keyword evidence="1" id="KW-0175">Coiled coil</keyword>
<feature type="coiled-coil region" evidence="1">
    <location>
        <begin position="165"/>
        <end position="244"/>
    </location>
</feature>
<accession>A0A0C3AY88</accession>
<feature type="region of interest" description="Disordered" evidence="2">
    <location>
        <begin position="1"/>
        <end position="20"/>
    </location>
</feature>
<organism evidence="3 4">
    <name type="scientific">Serendipita vermifera MAFF 305830</name>
    <dbReference type="NCBI Taxonomy" id="933852"/>
    <lineage>
        <taxon>Eukaryota</taxon>
        <taxon>Fungi</taxon>
        <taxon>Dikarya</taxon>
        <taxon>Basidiomycota</taxon>
        <taxon>Agaricomycotina</taxon>
        <taxon>Agaricomycetes</taxon>
        <taxon>Sebacinales</taxon>
        <taxon>Serendipitaceae</taxon>
        <taxon>Serendipita</taxon>
    </lineage>
</organism>
<evidence type="ECO:0000313" key="4">
    <source>
        <dbReference type="Proteomes" id="UP000054097"/>
    </source>
</evidence>
<feature type="compositionally biased region" description="Polar residues" evidence="2">
    <location>
        <begin position="966"/>
        <end position="978"/>
    </location>
</feature>
<protein>
    <submittedName>
        <fullName evidence="3">Uncharacterized protein</fullName>
    </submittedName>
</protein>
<sequence length="1066" mass="116378">MDRVTPTSSRPQTPESPFRSLANSTENILHFDDDLTNALNTLRNFTSRATTPLELVCCCGREDCEALQSWREASHKLEKELVLSAEVGQALLHRHETYVRTQQAALAANGRTAQLYSDSRDKVATLTAANNQLVAKMSHLVKESNAMEKRLMQTMLNLEVADSSNRTLLNEVQEARGTIAKLSAQSMRSVGWEARIHSLEQERDDLKEERKAEASRARSAEARVSALTEKCNRLQADLYNMREERETRRLSKAELSDEIIRDARLRLDALQVAVSQTSHPEDAEFSRVLESLVSENEALKHDNAELQNLLTNSREDIRALREELEEQRAAVSPNQDLHQEGLQFYPVRASVLNYGHRSKESWASTSSAPLPLSPPRVDGYLSPRLAATRVRRTSYPHPPRTPVNYARNSPSEKGDEKQLGETASSQDTDAVPPSPSASAIASRRTSLSRQSNYSIEVEPTAQRDGGIGSPPKGRRKQLLLLTRSTGTQTDPVFILPSSPNLPSMLDEHTPSGTHSETSSLQEGRVSQFSILMEKVNSLLHRIAQADVRTLTNRLKRQHLAGADVGHLSRTTISGILNEVTGLRSHFRVILEDERSTTLISRKEFRALLKLYSELFQEIGSLRATVNEVVLNPQVATKLRDEAMDSEDGKGRAALKSVGTLGGWIAPLSKLWAAPSSDTPDIKGPTPSLSPGLMRASGSRGRLQPPRIAPKLAPAISASTTTVNVEFTNSGIRRAISTTPTPGISIPVATERHSPSPLSQTRPQLRGIFAGSSGGPVKQMSVDRQRDPPMMPPPRTGTGSSRLDQIRSQRVGPTAGGDNAGHSRRMSRIVDAMVDQHAVDDEDDEEDGFPSNLLQRTLRPRGLSDSSIHSNFIAHGPPLNRMVTPAGLALSSPSMESGVRDSTASAAGSVAPWLNRDSVLQSISRKVQSFRYATASDQLRTKELPDEAMPSGQADVATGASTPIGGTPTTSAAQLPNALSSSPPRRIPSRSGTRRVESSLSPAARSPINDEIRRGSPKVTGILPSITSWANPRLHHVLEGHDEEGMGSYRGNGDSTIGRTYTRQRGL</sequence>
<feature type="coiled-coil region" evidence="1">
    <location>
        <begin position="289"/>
        <end position="330"/>
    </location>
</feature>
<dbReference type="EMBL" id="KN824288">
    <property type="protein sequence ID" value="KIM29505.1"/>
    <property type="molecule type" value="Genomic_DNA"/>
</dbReference>
<dbReference type="HOGENOM" id="CLU_008847_0_0_1"/>
<gene>
    <name evidence="3" type="ORF">M408DRAFT_328758</name>
</gene>
<dbReference type="OrthoDB" id="4088568at2759"/>
<feature type="region of interest" description="Disordered" evidence="2">
    <location>
        <begin position="675"/>
        <end position="706"/>
    </location>
</feature>
<dbReference type="STRING" id="933852.A0A0C3AY88"/>
<evidence type="ECO:0000256" key="2">
    <source>
        <dbReference type="SAM" id="MobiDB-lite"/>
    </source>
</evidence>
<feature type="region of interest" description="Disordered" evidence="2">
    <location>
        <begin position="387"/>
        <end position="473"/>
    </location>
</feature>
<keyword evidence="4" id="KW-1185">Reference proteome</keyword>
<evidence type="ECO:0000256" key="1">
    <source>
        <dbReference type="SAM" id="Coils"/>
    </source>
</evidence>
<reference evidence="3 4" key="1">
    <citation type="submission" date="2014-04" db="EMBL/GenBank/DDBJ databases">
        <authorList>
            <consortium name="DOE Joint Genome Institute"/>
            <person name="Kuo A."/>
            <person name="Zuccaro A."/>
            <person name="Kohler A."/>
            <person name="Nagy L.G."/>
            <person name="Floudas D."/>
            <person name="Copeland A."/>
            <person name="Barry K.W."/>
            <person name="Cichocki N."/>
            <person name="Veneault-Fourrey C."/>
            <person name="LaButti K."/>
            <person name="Lindquist E.A."/>
            <person name="Lipzen A."/>
            <person name="Lundell T."/>
            <person name="Morin E."/>
            <person name="Murat C."/>
            <person name="Sun H."/>
            <person name="Tunlid A."/>
            <person name="Henrissat B."/>
            <person name="Grigoriev I.V."/>
            <person name="Hibbett D.S."/>
            <person name="Martin F."/>
            <person name="Nordberg H.P."/>
            <person name="Cantor M.N."/>
            <person name="Hua S.X."/>
        </authorList>
    </citation>
    <scope>NUCLEOTIDE SEQUENCE [LARGE SCALE GENOMIC DNA]</scope>
    <source>
        <strain evidence="3 4">MAFF 305830</strain>
    </source>
</reference>